<evidence type="ECO:0000259" key="5">
    <source>
        <dbReference type="PROSITE" id="PS51898"/>
    </source>
</evidence>
<dbReference type="PANTHER" id="PTHR30349">
    <property type="entry name" value="PHAGE INTEGRASE-RELATED"/>
    <property type="match status" value="1"/>
</dbReference>
<dbReference type="InterPro" id="IPR050090">
    <property type="entry name" value="Tyrosine_recombinase_XerCD"/>
</dbReference>
<dbReference type="AlphaFoldDB" id="A0A1H0Z6W3"/>
<dbReference type="RefSeq" id="WP_074762782.1">
    <property type="nucleotide sequence ID" value="NZ_FNKP01000001.1"/>
</dbReference>
<keyword evidence="1" id="KW-0229">DNA integration</keyword>
<evidence type="ECO:0000313" key="8">
    <source>
        <dbReference type="Proteomes" id="UP000183487"/>
    </source>
</evidence>
<keyword evidence="2 4" id="KW-0238">DNA-binding</keyword>
<keyword evidence="8" id="KW-1185">Reference proteome</keyword>
<dbReference type="EMBL" id="FNKP01000001">
    <property type="protein sequence ID" value="SDQ23163.1"/>
    <property type="molecule type" value="Genomic_DNA"/>
</dbReference>
<feature type="domain" description="Core-binding (CB)" evidence="6">
    <location>
        <begin position="59"/>
        <end position="138"/>
    </location>
</feature>
<reference evidence="8" key="1">
    <citation type="submission" date="2016-10" db="EMBL/GenBank/DDBJ databases">
        <authorList>
            <person name="Varghese N."/>
            <person name="Submissions S."/>
        </authorList>
    </citation>
    <scope>NUCLEOTIDE SEQUENCE [LARGE SCALE GENOMIC DNA]</scope>
    <source>
        <strain evidence="8">GAS106B</strain>
    </source>
</reference>
<dbReference type="Gene3D" id="1.10.150.130">
    <property type="match status" value="1"/>
</dbReference>
<gene>
    <name evidence="7" type="ORF">SAMN05443245_0484</name>
</gene>
<dbReference type="Pfam" id="PF00589">
    <property type="entry name" value="Phage_integrase"/>
    <property type="match status" value="1"/>
</dbReference>
<evidence type="ECO:0000256" key="4">
    <source>
        <dbReference type="PROSITE-ProRule" id="PRU01248"/>
    </source>
</evidence>
<keyword evidence="3" id="KW-0233">DNA recombination</keyword>
<evidence type="ECO:0000256" key="3">
    <source>
        <dbReference type="ARBA" id="ARBA00023172"/>
    </source>
</evidence>
<dbReference type="InterPro" id="IPR013762">
    <property type="entry name" value="Integrase-like_cat_sf"/>
</dbReference>
<name>A0A1H0Z6W3_9BURK</name>
<dbReference type="InterPro" id="IPR010998">
    <property type="entry name" value="Integrase_recombinase_N"/>
</dbReference>
<organism evidence="7 8">
    <name type="scientific">Paraburkholderia fungorum</name>
    <dbReference type="NCBI Taxonomy" id="134537"/>
    <lineage>
        <taxon>Bacteria</taxon>
        <taxon>Pseudomonadati</taxon>
        <taxon>Pseudomonadota</taxon>
        <taxon>Betaproteobacteria</taxon>
        <taxon>Burkholderiales</taxon>
        <taxon>Burkholderiaceae</taxon>
        <taxon>Paraburkholderia</taxon>
    </lineage>
</organism>
<dbReference type="SUPFAM" id="SSF56349">
    <property type="entry name" value="DNA breaking-rejoining enzymes"/>
    <property type="match status" value="1"/>
</dbReference>
<evidence type="ECO:0000256" key="1">
    <source>
        <dbReference type="ARBA" id="ARBA00022908"/>
    </source>
</evidence>
<dbReference type="CDD" id="cd00796">
    <property type="entry name" value="INT_Rci_Hp1_C"/>
    <property type="match status" value="1"/>
</dbReference>
<accession>A0A1H0Z6W3</accession>
<dbReference type="OrthoDB" id="662444at2"/>
<dbReference type="PANTHER" id="PTHR30349:SF94">
    <property type="entry name" value="INTEGRASE_RECOMBINASE HI_1414-RELATED"/>
    <property type="match status" value="1"/>
</dbReference>
<sequence>MPTIRKRGQYQWEAQVRRRGYPAQSQTFTTKAEAEAWANMIESEMSRGVWVSRSEAEATTLYEAVNRYEEEVSLSKRGAAQEISVLKSYKAVDLARRPLATIRSADVAKLRDEWLKEYKPATVLRRLAVLSHVFNIARKEWGMESLSNPVELVRKPQPNNARTRRIAVSDAPIGTLSGDEPQSERCAQDGELERVARASSSALLPSIIWLAVETAMRRGEIVSLLWANVDLDRRVAHLPSTKNGDARDVPLSSRAVSVLQTLQDARNDVKDNTSDGGEENTDRIFEIRSDAVTRAFERAVARARKIYVDECRAAKLKPDGKFLTNLRFHDLRHEATSRLASIFPMHELTKITGHKDPRMLMRYYHPRAEDLAKKLS</sequence>
<evidence type="ECO:0000256" key="2">
    <source>
        <dbReference type="ARBA" id="ARBA00023125"/>
    </source>
</evidence>
<dbReference type="GO" id="GO:0003677">
    <property type="term" value="F:DNA binding"/>
    <property type="evidence" value="ECO:0007669"/>
    <property type="project" value="UniProtKB-UniRule"/>
</dbReference>
<dbReference type="GO" id="GO:0006310">
    <property type="term" value="P:DNA recombination"/>
    <property type="evidence" value="ECO:0007669"/>
    <property type="project" value="UniProtKB-KW"/>
</dbReference>
<dbReference type="InterPro" id="IPR002104">
    <property type="entry name" value="Integrase_catalytic"/>
</dbReference>
<feature type="domain" description="Tyr recombinase" evidence="5">
    <location>
        <begin position="181"/>
        <end position="376"/>
    </location>
</feature>
<dbReference type="InterPro" id="IPR044068">
    <property type="entry name" value="CB"/>
</dbReference>
<dbReference type="Gene3D" id="1.10.443.10">
    <property type="entry name" value="Intergrase catalytic core"/>
    <property type="match status" value="1"/>
</dbReference>
<proteinExistence type="predicted"/>
<dbReference type="Proteomes" id="UP000183487">
    <property type="component" value="Unassembled WGS sequence"/>
</dbReference>
<evidence type="ECO:0000259" key="6">
    <source>
        <dbReference type="PROSITE" id="PS51900"/>
    </source>
</evidence>
<evidence type="ECO:0000313" key="7">
    <source>
        <dbReference type="EMBL" id="SDQ23163.1"/>
    </source>
</evidence>
<dbReference type="GO" id="GO:0015074">
    <property type="term" value="P:DNA integration"/>
    <property type="evidence" value="ECO:0007669"/>
    <property type="project" value="UniProtKB-KW"/>
</dbReference>
<protein>
    <submittedName>
        <fullName evidence="7">Site-specific recombinase XerD</fullName>
    </submittedName>
</protein>
<dbReference type="InterPro" id="IPR011010">
    <property type="entry name" value="DNA_brk_join_enz"/>
</dbReference>
<dbReference type="PROSITE" id="PS51900">
    <property type="entry name" value="CB"/>
    <property type="match status" value="1"/>
</dbReference>
<dbReference type="PROSITE" id="PS51898">
    <property type="entry name" value="TYR_RECOMBINASE"/>
    <property type="match status" value="1"/>
</dbReference>